<keyword evidence="2" id="KW-0238">DNA-binding</keyword>
<dbReference type="InterPro" id="IPR011711">
    <property type="entry name" value="GntR_C"/>
</dbReference>
<accession>A0A936ZHJ1</accession>
<dbReference type="Pfam" id="PF07729">
    <property type="entry name" value="FCD"/>
    <property type="match status" value="1"/>
</dbReference>
<sequence length="515" mass="57435">MPNRTLDLQLSLLRGESPCPINLSRLGRPGSMRMKTQRKAAISDRLAVRLLMLIASRRLQPGSRLPPERHIAEALSVSRVCVRAALDRLKTEGYLKSVQGSGTRVADRDKTQCLDRLTAAHTANLRDLEEICGELDRWALTRAVVQSTPEQIDQVIQLLTSVPSPAKLADREVELRLAIADASGSETFRLLIGHLVRGLEGYFWRDASRAYTASATRQMHAASARLARALQERDLPAVATAMEARAALLRERPGVRASCNVPVDLEADLLKELLVSHPDHLRNRLAREIAAMMARQRLKPGERLMSERQLADVFGVSRMTVREALSQLKKQGFVSTHARSGTHAEEVVDASETLSLQELSLQSYRNFSDLCSLRHFLETWSATRAAVTANEADLADMRRILSEMRRPIAAARRKIDLDLQLHLTITRATGSAVNLYITEVLRDAISAYFDFTLTELFVDPGSNELLLGQHEDIVRAILARDPEGARRAMTTHLEMFRSRFEQACGPASPWDSALH</sequence>
<dbReference type="InterPro" id="IPR036388">
    <property type="entry name" value="WH-like_DNA-bd_sf"/>
</dbReference>
<keyword evidence="3" id="KW-0804">Transcription</keyword>
<evidence type="ECO:0000259" key="4">
    <source>
        <dbReference type="PROSITE" id="PS50949"/>
    </source>
</evidence>
<name>A0A936ZHJ1_9HYPH</name>
<dbReference type="PRINTS" id="PR00035">
    <property type="entry name" value="HTHGNTR"/>
</dbReference>
<dbReference type="GO" id="GO:0003677">
    <property type="term" value="F:DNA binding"/>
    <property type="evidence" value="ECO:0007669"/>
    <property type="project" value="UniProtKB-KW"/>
</dbReference>
<dbReference type="SUPFAM" id="SSF48008">
    <property type="entry name" value="GntR ligand-binding domain-like"/>
    <property type="match status" value="2"/>
</dbReference>
<evidence type="ECO:0000313" key="6">
    <source>
        <dbReference type="Proteomes" id="UP000605848"/>
    </source>
</evidence>
<dbReference type="PROSITE" id="PS50949">
    <property type="entry name" value="HTH_GNTR"/>
    <property type="match status" value="2"/>
</dbReference>
<dbReference type="EMBL" id="JAEQMY010000032">
    <property type="protein sequence ID" value="MBL0406010.1"/>
    <property type="molecule type" value="Genomic_DNA"/>
</dbReference>
<evidence type="ECO:0000256" key="1">
    <source>
        <dbReference type="ARBA" id="ARBA00023015"/>
    </source>
</evidence>
<dbReference type="RefSeq" id="WP_202062606.1">
    <property type="nucleotide sequence ID" value="NZ_JAEQMY010000032.1"/>
</dbReference>
<dbReference type="PANTHER" id="PTHR43537">
    <property type="entry name" value="TRANSCRIPTIONAL REGULATOR, GNTR FAMILY"/>
    <property type="match status" value="1"/>
</dbReference>
<dbReference type="SMART" id="SM00895">
    <property type="entry name" value="FCD"/>
    <property type="match status" value="2"/>
</dbReference>
<dbReference type="CDD" id="cd07377">
    <property type="entry name" value="WHTH_GntR"/>
    <property type="match status" value="2"/>
</dbReference>
<organism evidence="5 6">
    <name type="scientific">Microvirga aerilata</name>
    <dbReference type="NCBI Taxonomy" id="670292"/>
    <lineage>
        <taxon>Bacteria</taxon>
        <taxon>Pseudomonadati</taxon>
        <taxon>Pseudomonadota</taxon>
        <taxon>Alphaproteobacteria</taxon>
        <taxon>Hyphomicrobiales</taxon>
        <taxon>Methylobacteriaceae</taxon>
        <taxon>Microvirga</taxon>
    </lineage>
</organism>
<keyword evidence="1" id="KW-0805">Transcription regulation</keyword>
<comment type="caution">
    <text evidence="5">The sequence shown here is derived from an EMBL/GenBank/DDBJ whole genome shotgun (WGS) entry which is preliminary data.</text>
</comment>
<gene>
    <name evidence="5" type="ORF">JKG68_18780</name>
</gene>
<dbReference type="Gene3D" id="1.20.120.530">
    <property type="entry name" value="GntR ligand-binding domain-like"/>
    <property type="match status" value="2"/>
</dbReference>
<dbReference type="InterPro" id="IPR008920">
    <property type="entry name" value="TF_FadR/GntR_C"/>
</dbReference>
<dbReference type="Pfam" id="PF00392">
    <property type="entry name" value="GntR"/>
    <property type="match status" value="2"/>
</dbReference>
<evidence type="ECO:0000256" key="2">
    <source>
        <dbReference type="ARBA" id="ARBA00023125"/>
    </source>
</evidence>
<dbReference type="Gene3D" id="1.10.10.10">
    <property type="entry name" value="Winged helix-like DNA-binding domain superfamily/Winged helix DNA-binding domain"/>
    <property type="match status" value="2"/>
</dbReference>
<feature type="domain" description="HTH gntR-type" evidence="4">
    <location>
        <begin position="279"/>
        <end position="347"/>
    </location>
</feature>
<dbReference type="AlphaFoldDB" id="A0A936ZHJ1"/>
<keyword evidence="6" id="KW-1185">Reference proteome</keyword>
<dbReference type="PANTHER" id="PTHR43537:SF5">
    <property type="entry name" value="UXU OPERON TRANSCRIPTIONAL REGULATOR"/>
    <property type="match status" value="1"/>
</dbReference>
<dbReference type="SMART" id="SM00345">
    <property type="entry name" value="HTH_GNTR"/>
    <property type="match status" value="2"/>
</dbReference>
<dbReference type="InterPro" id="IPR000524">
    <property type="entry name" value="Tscrpt_reg_HTH_GntR"/>
</dbReference>
<evidence type="ECO:0000256" key="3">
    <source>
        <dbReference type="ARBA" id="ARBA00023163"/>
    </source>
</evidence>
<dbReference type="SUPFAM" id="SSF46785">
    <property type="entry name" value="Winged helix' DNA-binding domain"/>
    <property type="match status" value="2"/>
</dbReference>
<dbReference type="GO" id="GO:0003700">
    <property type="term" value="F:DNA-binding transcription factor activity"/>
    <property type="evidence" value="ECO:0007669"/>
    <property type="project" value="InterPro"/>
</dbReference>
<reference evidence="5" key="1">
    <citation type="submission" date="2021-01" db="EMBL/GenBank/DDBJ databases">
        <title>Microvirga sp.</title>
        <authorList>
            <person name="Kim M.K."/>
        </authorList>
    </citation>
    <scope>NUCLEOTIDE SEQUENCE</scope>
    <source>
        <strain evidence="5">5420S-16</strain>
    </source>
</reference>
<feature type="domain" description="HTH gntR-type" evidence="4">
    <location>
        <begin position="40"/>
        <end position="108"/>
    </location>
</feature>
<proteinExistence type="predicted"/>
<dbReference type="InterPro" id="IPR036390">
    <property type="entry name" value="WH_DNA-bd_sf"/>
</dbReference>
<dbReference type="Proteomes" id="UP000605848">
    <property type="component" value="Unassembled WGS sequence"/>
</dbReference>
<evidence type="ECO:0000313" key="5">
    <source>
        <dbReference type="EMBL" id="MBL0406010.1"/>
    </source>
</evidence>
<protein>
    <submittedName>
        <fullName evidence="5">FadR family transcriptional regulator</fullName>
    </submittedName>
</protein>